<evidence type="ECO:0000313" key="1">
    <source>
        <dbReference type="EMBL" id="GAA0251847.1"/>
    </source>
</evidence>
<comment type="caution">
    <text evidence="1">The sequence shown here is derived from an EMBL/GenBank/DDBJ whole genome shotgun (WGS) entry which is preliminary data.</text>
</comment>
<dbReference type="EMBL" id="BAAAFO010000002">
    <property type="protein sequence ID" value="GAA0251847.1"/>
    <property type="molecule type" value="Genomic_DNA"/>
</dbReference>
<keyword evidence="2" id="KW-1185">Reference proteome</keyword>
<dbReference type="InterPro" id="IPR009367">
    <property type="entry name" value="Elm1-like"/>
</dbReference>
<name>A0ABP3E3V5_9GAMM</name>
<dbReference type="PANTHER" id="PTHR33986">
    <property type="entry name" value="OS02G0535700 PROTEIN"/>
    <property type="match status" value="1"/>
</dbReference>
<accession>A0ABP3E3V5</accession>
<gene>
    <name evidence="1" type="ORF">GCM10009126_16510</name>
</gene>
<sequence length="323" mass="35578">MLRRDECWVITDDAAGNQRQALALAEHMQRPVRHLRLRLRAPWSWLSPRFAIGGTLALPVAQRRLFAPPWPELAIGCGRSAALLTRMLRPLSGGRCYTVQILDPRIDPGHWDAVIAPRHDGLDGANVLRPLGSLNTVDERWLADGRDACPLLGELPQPRVGVLLGGPRRGIDLHDDYADRLLGHLLARHRREGGSVLVLASRRTPATLIERFRGALRDVPGIVWAGPDDGRNPFPGVLGWADRLVVTPDSVNMLSEACAVGCPVHTFTLAPLPPRIARFHQALREAGLLHDIDDTSALSQPPLRETAALARELLARMAARQRD</sequence>
<dbReference type="Pfam" id="PF06258">
    <property type="entry name" value="Mito_fiss_Elm1"/>
    <property type="match status" value="1"/>
</dbReference>
<dbReference type="RefSeq" id="WP_343882042.1">
    <property type="nucleotide sequence ID" value="NZ_BAAAFO010000002.1"/>
</dbReference>
<proteinExistence type="predicted"/>
<evidence type="ECO:0000313" key="2">
    <source>
        <dbReference type="Proteomes" id="UP001500657"/>
    </source>
</evidence>
<protein>
    <submittedName>
        <fullName evidence="1">ELM1/GtrOC1 family putative glycosyltransferase</fullName>
    </submittedName>
</protein>
<dbReference type="PANTHER" id="PTHR33986:SF15">
    <property type="entry name" value="MITOCHONDRIAL FISSION PROTEIN ELM1"/>
    <property type="match status" value="1"/>
</dbReference>
<organism evidence="1 2">
    <name type="scientific">Rhodanobacter caeni</name>
    <dbReference type="NCBI Taxonomy" id="657654"/>
    <lineage>
        <taxon>Bacteria</taxon>
        <taxon>Pseudomonadati</taxon>
        <taxon>Pseudomonadota</taxon>
        <taxon>Gammaproteobacteria</taxon>
        <taxon>Lysobacterales</taxon>
        <taxon>Rhodanobacteraceae</taxon>
        <taxon>Rhodanobacter</taxon>
    </lineage>
</organism>
<dbReference type="Proteomes" id="UP001500657">
    <property type="component" value="Unassembled WGS sequence"/>
</dbReference>
<reference evidence="2" key="1">
    <citation type="journal article" date="2019" name="Int. J. Syst. Evol. Microbiol.">
        <title>The Global Catalogue of Microorganisms (GCM) 10K type strain sequencing project: providing services to taxonomists for standard genome sequencing and annotation.</title>
        <authorList>
            <consortium name="The Broad Institute Genomics Platform"/>
            <consortium name="The Broad Institute Genome Sequencing Center for Infectious Disease"/>
            <person name="Wu L."/>
            <person name="Ma J."/>
        </authorList>
    </citation>
    <scope>NUCLEOTIDE SEQUENCE [LARGE SCALE GENOMIC DNA]</scope>
    <source>
        <strain evidence="2">JCM 16242</strain>
    </source>
</reference>